<organism evidence="2 3">
    <name type="scientific">Dibothriocephalus latus</name>
    <name type="common">Fish tapeworm</name>
    <name type="synonym">Diphyllobothrium latum</name>
    <dbReference type="NCBI Taxonomy" id="60516"/>
    <lineage>
        <taxon>Eukaryota</taxon>
        <taxon>Metazoa</taxon>
        <taxon>Spiralia</taxon>
        <taxon>Lophotrochozoa</taxon>
        <taxon>Platyhelminthes</taxon>
        <taxon>Cestoda</taxon>
        <taxon>Eucestoda</taxon>
        <taxon>Diphyllobothriidea</taxon>
        <taxon>Diphyllobothriidae</taxon>
        <taxon>Dibothriocephalus</taxon>
    </lineage>
</organism>
<name>A0A3P7NNX1_DIBLA</name>
<evidence type="ECO:0000256" key="1">
    <source>
        <dbReference type="SAM" id="MobiDB-lite"/>
    </source>
</evidence>
<evidence type="ECO:0000313" key="2">
    <source>
        <dbReference type="EMBL" id="VDN44824.1"/>
    </source>
</evidence>
<gene>
    <name evidence="2" type="ORF">DILT_LOCUS19448</name>
</gene>
<dbReference type="AlphaFoldDB" id="A0A3P7NNX1"/>
<dbReference type="Proteomes" id="UP000281553">
    <property type="component" value="Unassembled WGS sequence"/>
</dbReference>
<protein>
    <submittedName>
        <fullName evidence="2">Uncharacterized protein</fullName>
    </submittedName>
</protein>
<feature type="compositionally biased region" description="Basic and acidic residues" evidence="1">
    <location>
        <begin position="72"/>
        <end position="81"/>
    </location>
</feature>
<sequence>MEATATAAKDGDIDNADAARTPGEMETVIVPVTAALLVSEEITVEIEAVVDAVEEANTDKVDDQKDDEEGGDDNKDGKDNVWQEGDL</sequence>
<accession>A0A3P7NNX1</accession>
<feature type="region of interest" description="Disordered" evidence="1">
    <location>
        <begin position="54"/>
        <end position="87"/>
    </location>
</feature>
<reference evidence="2 3" key="1">
    <citation type="submission" date="2018-11" db="EMBL/GenBank/DDBJ databases">
        <authorList>
            <consortium name="Pathogen Informatics"/>
        </authorList>
    </citation>
    <scope>NUCLEOTIDE SEQUENCE [LARGE SCALE GENOMIC DNA]</scope>
</reference>
<evidence type="ECO:0000313" key="3">
    <source>
        <dbReference type="Proteomes" id="UP000281553"/>
    </source>
</evidence>
<dbReference type="EMBL" id="UYRU01113243">
    <property type="protein sequence ID" value="VDN44824.1"/>
    <property type="molecule type" value="Genomic_DNA"/>
</dbReference>
<feature type="region of interest" description="Disordered" evidence="1">
    <location>
        <begin position="1"/>
        <end position="24"/>
    </location>
</feature>
<keyword evidence="3" id="KW-1185">Reference proteome</keyword>
<proteinExistence type="predicted"/>